<keyword evidence="3 5" id="KW-1133">Transmembrane helix</keyword>
<dbReference type="EMBL" id="CP012040">
    <property type="protein sequence ID" value="AKP51990.1"/>
    <property type="molecule type" value="Genomic_DNA"/>
</dbReference>
<gene>
    <name evidence="7" type="ORF">CA2015_2579</name>
</gene>
<name>A0A0H4PG21_9BACT</name>
<evidence type="ECO:0000313" key="7">
    <source>
        <dbReference type="EMBL" id="AKP51990.1"/>
    </source>
</evidence>
<organism evidence="7 8">
    <name type="scientific">Cyclobacterium amurskyense</name>
    <dbReference type="NCBI Taxonomy" id="320787"/>
    <lineage>
        <taxon>Bacteria</taxon>
        <taxon>Pseudomonadati</taxon>
        <taxon>Bacteroidota</taxon>
        <taxon>Cytophagia</taxon>
        <taxon>Cytophagales</taxon>
        <taxon>Cyclobacteriaceae</taxon>
        <taxon>Cyclobacterium</taxon>
    </lineage>
</organism>
<dbReference type="STRING" id="320787.CA2015_2579"/>
<evidence type="ECO:0000259" key="6">
    <source>
        <dbReference type="Pfam" id="PF06803"/>
    </source>
</evidence>
<dbReference type="OrthoDB" id="9800034at2"/>
<dbReference type="Pfam" id="PF06803">
    <property type="entry name" value="DUF1232"/>
    <property type="match status" value="1"/>
</dbReference>
<dbReference type="GO" id="GO:0012505">
    <property type="term" value="C:endomembrane system"/>
    <property type="evidence" value="ECO:0007669"/>
    <property type="project" value="UniProtKB-SubCell"/>
</dbReference>
<dbReference type="RefSeq" id="WP_048642274.1">
    <property type="nucleotide sequence ID" value="NZ_CAXBGM010000120.1"/>
</dbReference>
<evidence type="ECO:0000256" key="3">
    <source>
        <dbReference type="ARBA" id="ARBA00022989"/>
    </source>
</evidence>
<evidence type="ECO:0000256" key="2">
    <source>
        <dbReference type="ARBA" id="ARBA00022692"/>
    </source>
</evidence>
<comment type="subcellular location">
    <subcellularLocation>
        <location evidence="1">Endomembrane system</location>
        <topology evidence="1">Multi-pass membrane protein</topology>
    </subcellularLocation>
</comment>
<feature type="transmembrane region" description="Helical" evidence="5">
    <location>
        <begin position="77"/>
        <end position="96"/>
    </location>
</feature>
<dbReference type="AlphaFoldDB" id="A0A0H4PG21"/>
<sequence>MDSYTSGQSLFEKVKAIYLNRAEHIAGTEKKLSSLLVKVNRKWQELSQNPTFAQVKFQVEIFIRMIKAHMSKKYSGLSNRSLGLLVLGLFYFALPTDLVPDFIPFVGYVDDITVLLAIFKSLQSDIEKFLDWEKNQDL</sequence>
<keyword evidence="8" id="KW-1185">Reference proteome</keyword>
<evidence type="ECO:0000256" key="5">
    <source>
        <dbReference type="SAM" id="Phobius"/>
    </source>
</evidence>
<protein>
    <recommendedName>
        <fullName evidence="6">DUF1232 domain-containing protein</fullName>
    </recommendedName>
</protein>
<dbReference type="InterPro" id="IPR010652">
    <property type="entry name" value="DUF1232"/>
</dbReference>
<evidence type="ECO:0000313" key="8">
    <source>
        <dbReference type="Proteomes" id="UP000036520"/>
    </source>
</evidence>
<reference evidence="7 8" key="1">
    <citation type="submission" date="2015-07" db="EMBL/GenBank/DDBJ databases">
        <authorList>
            <person name="Kim K.M."/>
        </authorList>
    </citation>
    <scope>NUCLEOTIDE SEQUENCE [LARGE SCALE GENOMIC DNA]</scope>
    <source>
        <strain evidence="7 8">KCTC 12363</strain>
    </source>
</reference>
<evidence type="ECO:0000256" key="4">
    <source>
        <dbReference type="ARBA" id="ARBA00023136"/>
    </source>
</evidence>
<proteinExistence type="predicted"/>
<dbReference type="KEGG" id="camu:CA2015_2579"/>
<feature type="domain" description="DUF1232" evidence="6">
    <location>
        <begin position="83"/>
        <end position="116"/>
    </location>
</feature>
<keyword evidence="4 5" id="KW-0472">Membrane</keyword>
<dbReference type="Proteomes" id="UP000036520">
    <property type="component" value="Chromosome"/>
</dbReference>
<accession>A0A0H4PG21</accession>
<keyword evidence="2 5" id="KW-0812">Transmembrane</keyword>
<evidence type="ECO:0000256" key="1">
    <source>
        <dbReference type="ARBA" id="ARBA00004127"/>
    </source>
</evidence>